<evidence type="ECO:0000313" key="2">
    <source>
        <dbReference type="EMBL" id="PJE63840.1"/>
    </source>
</evidence>
<dbReference type="EMBL" id="PFEE01000025">
    <property type="protein sequence ID" value="PJE63840.1"/>
    <property type="molecule type" value="Genomic_DNA"/>
</dbReference>
<dbReference type="AlphaFoldDB" id="A0A2M8KVB1"/>
<reference evidence="3" key="1">
    <citation type="submission" date="2017-09" db="EMBL/GenBank/DDBJ databases">
        <title>Depth-based differentiation of microbial function through sediment-hosted aquifers and enrichment of novel symbionts in the deep terrestrial subsurface.</title>
        <authorList>
            <person name="Probst A.J."/>
            <person name="Ladd B."/>
            <person name="Jarett J.K."/>
            <person name="Geller-Mcgrath D.E."/>
            <person name="Sieber C.M.K."/>
            <person name="Emerson J.B."/>
            <person name="Anantharaman K."/>
            <person name="Thomas B.C."/>
            <person name="Malmstrom R."/>
            <person name="Stieglmeier M."/>
            <person name="Klingl A."/>
            <person name="Woyke T."/>
            <person name="Ryan C.M."/>
            <person name="Banfield J.F."/>
        </authorList>
    </citation>
    <scope>NUCLEOTIDE SEQUENCE [LARGE SCALE GENOMIC DNA]</scope>
</reference>
<evidence type="ECO:0000256" key="1">
    <source>
        <dbReference type="SAM" id="Phobius"/>
    </source>
</evidence>
<gene>
    <name evidence="2" type="ORF">COU89_01165</name>
</gene>
<evidence type="ECO:0000313" key="3">
    <source>
        <dbReference type="Proteomes" id="UP000231569"/>
    </source>
</evidence>
<keyword evidence="1" id="KW-0472">Membrane</keyword>
<feature type="transmembrane region" description="Helical" evidence="1">
    <location>
        <begin position="58"/>
        <end position="83"/>
    </location>
</feature>
<proteinExistence type="predicted"/>
<feature type="transmembrane region" description="Helical" evidence="1">
    <location>
        <begin position="27"/>
        <end position="46"/>
    </location>
</feature>
<dbReference type="Proteomes" id="UP000231569">
    <property type="component" value="Unassembled WGS sequence"/>
</dbReference>
<name>A0A2M8KVB1_9BACT</name>
<keyword evidence="1" id="KW-0812">Transmembrane</keyword>
<organism evidence="2 3">
    <name type="scientific">Candidatus Roizmanbacteria bacterium CG10_big_fil_rev_8_21_14_0_10_45_7</name>
    <dbReference type="NCBI Taxonomy" id="1974854"/>
    <lineage>
        <taxon>Bacteria</taxon>
        <taxon>Candidatus Roizmaniibacteriota</taxon>
    </lineage>
</organism>
<protein>
    <submittedName>
        <fullName evidence="2">Uncharacterized protein</fullName>
    </submittedName>
</protein>
<accession>A0A2M8KVB1</accession>
<comment type="caution">
    <text evidence="2">The sequence shown here is derived from an EMBL/GenBank/DDBJ whole genome shotgun (WGS) entry which is preliminary data.</text>
</comment>
<sequence>MLYGPLLAFYIDANLKLDNALGIIERYYLFSYIFIPSIFAVGYLVLESYMQHTHYLRSLIARTLLIRGLFTVILIITPLLLLFRSSTALATLLKTPVFEDHARTLLSMAPKDAVVIMTGDFDLFPMQYVRYVLGYRKDVLLLPSGPMDDGAYANTLKQLPELEYTAATKSAFFASFIKHVLKKGRPVLTNIQSPPEGFSYRQYLAYVSILPKEDEGKLLIQAVPASRVSELNLPLASEQTITGHKYPFYFYRVIQERYSRALFDIGEAHFASNNIASTAYVLSRAYRMNSQDDDIVSLYALSLIKINRCREAETVLLNYYQATKGVKAAFALSRLYATCLKDPKQFSYWNSVYEKTQQTEAP</sequence>
<keyword evidence="1" id="KW-1133">Transmembrane helix</keyword>